<evidence type="ECO:0000259" key="7">
    <source>
        <dbReference type="PROSITE" id="PS50066"/>
    </source>
</evidence>
<feature type="region of interest" description="Disordered" evidence="6">
    <location>
        <begin position="192"/>
        <end position="229"/>
    </location>
</feature>
<dbReference type="GO" id="GO:0046983">
    <property type="term" value="F:protein dimerization activity"/>
    <property type="evidence" value="ECO:0007669"/>
    <property type="project" value="InterPro"/>
</dbReference>
<dbReference type="Gene3D" id="3.40.1810.10">
    <property type="entry name" value="Transcription factor, MADS-box"/>
    <property type="match status" value="1"/>
</dbReference>
<keyword evidence="2" id="KW-0805">Transcription regulation</keyword>
<evidence type="ECO:0000256" key="1">
    <source>
        <dbReference type="ARBA" id="ARBA00004123"/>
    </source>
</evidence>
<dbReference type="SUPFAM" id="SSF55455">
    <property type="entry name" value="SRF-like"/>
    <property type="match status" value="1"/>
</dbReference>
<organism evidence="8 9">
    <name type="scientific">Sesamum alatum</name>
    <dbReference type="NCBI Taxonomy" id="300844"/>
    <lineage>
        <taxon>Eukaryota</taxon>
        <taxon>Viridiplantae</taxon>
        <taxon>Streptophyta</taxon>
        <taxon>Embryophyta</taxon>
        <taxon>Tracheophyta</taxon>
        <taxon>Spermatophyta</taxon>
        <taxon>Magnoliopsida</taxon>
        <taxon>eudicotyledons</taxon>
        <taxon>Gunneridae</taxon>
        <taxon>Pentapetalae</taxon>
        <taxon>asterids</taxon>
        <taxon>lamiids</taxon>
        <taxon>Lamiales</taxon>
        <taxon>Pedaliaceae</taxon>
        <taxon>Sesamum</taxon>
    </lineage>
</organism>
<reference evidence="8" key="2">
    <citation type="journal article" date="2024" name="Plant">
        <title>Genomic evolution and insights into agronomic trait innovations of Sesamum species.</title>
        <authorList>
            <person name="Miao H."/>
            <person name="Wang L."/>
            <person name="Qu L."/>
            <person name="Liu H."/>
            <person name="Sun Y."/>
            <person name="Le M."/>
            <person name="Wang Q."/>
            <person name="Wei S."/>
            <person name="Zheng Y."/>
            <person name="Lin W."/>
            <person name="Duan Y."/>
            <person name="Cao H."/>
            <person name="Xiong S."/>
            <person name="Wang X."/>
            <person name="Wei L."/>
            <person name="Li C."/>
            <person name="Ma Q."/>
            <person name="Ju M."/>
            <person name="Zhao R."/>
            <person name="Li G."/>
            <person name="Mu C."/>
            <person name="Tian Q."/>
            <person name="Mei H."/>
            <person name="Zhang T."/>
            <person name="Gao T."/>
            <person name="Zhang H."/>
        </authorList>
    </citation>
    <scope>NUCLEOTIDE SEQUENCE</scope>
    <source>
        <strain evidence="8">3651</strain>
    </source>
</reference>
<keyword evidence="3" id="KW-0238">DNA-binding</keyword>
<dbReference type="EMBL" id="JACGWO010000003">
    <property type="protein sequence ID" value="KAK4432696.1"/>
    <property type="molecule type" value="Genomic_DNA"/>
</dbReference>
<name>A0AAE2CSA3_9LAMI</name>
<evidence type="ECO:0000313" key="9">
    <source>
        <dbReference type="Proteomes" id="UP001293254"/>
    </source>
</evidence>
<keyword evidence="4" id="KW-0804">Transcription</keyword>
<evidence type="ECO:0000313" key="8">
    <source>
        <dbReference type="EMBL" id="KAK4432696.1"/>
    </source>
</evidence>
<evidence type="ECO:0000256" key="2">
    <source>
        <dbReference type="ARBA" id="ARBA00023015"/>
    </source>
</evidence>
<reference evidence="8" key="1">
    <citation type="submission" date="2020-06" db="EMBL/GenBank/DDBJ databases">
        <authorList>
            <person name="Li T."/>
            <person name="Hu X."/>
            <person name="Zhang T."/>
            <person name="Song X."/>
            <person name="Zhang H."/>
            <person name="Dai N."/>
            <person name="Sheng W."/>
            <person name="Hou X."/>
            <person name="Wei L."/>
        </authorList>
    </citation>
    <scope>NUCLEOTIDE SEQUENCE</scope>
    <source>
        <strain evidence="8">3651</strain>
        <tissue evidence="8">Leaf</tissue>
    </source>
</reference>
<accession>A0AAE2CSA3</accession>
<keyword evidence="5" id="KW-0539">Nucleus</keyword>
<dbReference type="AlphaFoldDB" id="A0AAE2CSA3"/>
<feature type="domain" description="MADS-box" evidence="7">
    <location>
        <begin position="1"/>
        <end position="34"/>
    </location>
</feature>
<protein>
    <submittedName>
        <fullName evidence="8">MADS-box transcription factor PHERES 1</fullName>
    </submittedName>
</protein>
<dbReference type="InterPro" id="IPR002100">
    <property type="entry name" value="TF_MADSbox"/>
</dbReference>
<comment type="subcellular location">
    <subcellularLocation>
        <location evidence="1">Nucleus</location>
    </subcellularLocation>
</comment>
<dbReference type="InterPro" id="IPR050142">
    <property type="entry name" value="MADS-box/MEF2_TF"/>
</dbReference>
<comment type="caution">
    <text evidence="8">The sequence shown here is derived from an EMBL/GenBank/DDBJ whole genome shotgun (WGS) entry which is preliminary data.</text>
</comment>
<proteinExistence type="predicted"/>
<evidence type="ECO:0000256" key="4">
    <source>
        <dbReference type="ARBA" id="ARBA00023163"/>
    </source>
</evidence>
<dbReference type="GO" id="GO:0005634">
    <property type="term" value="C:nucleus"/>
    <property type="evidence" value="ECO:0007669"/>
    <property type="project" value="UniProtKB-SubCell"/>
</dbReference>
<dbReference type="InterPro" id="IPR036879">
    <property type="entry name" value="TF_MADSbox_sf"/>
</dbReference>
<dbReference type="Proteomes" id="UP001293254">
    <property type="component" value="Unassembled WGS sequence"/>
</dbReference>
<evidence type="ECO:0000256" key="6">
    <source>
        <dbReference type="SAM" id="MobiDB-lite"/>
    </source>
</evidence>
<feature type="compositionally biased region" description="Polar residues" evidence="6">
    <location>
        <begin position="218"/>
        <end position="229"/>
    </location>
</feature>
<keyword evidence="9" id="KW-1185">Reference proteome</keyword>
<sequence length="229" mass="25622">MSRRNVIFGRRANGLLKKANQLSILCGVDIAIVIHKQGRENNAILWPSLEIFAQRLHKFLDFSNLERAKKMVLHEKYLDQMISKDTDYFLKSTNRTEVKESQQLLSELQQGKHINQLDLYQLNCLHSTIVEMLKNLQTRDNQQQQAQLLPLPPPPLLVPSPGLATVMQQQIGGDDQFIGNMLEERDITRVPGVSKNVGDVAHSTGGENGRGSQMLPGGTSSRSNNDVAS</sequence>
<dbReference type="PROSITE" id="PS50066">
    <property type="entry name" value="MADS_BOX_2"/>
    <property type="match status" value="1"/>
</dbReference>
<dbReference type="PANTHER" id="PTHR48019">
    <property type="entry name" value="SERUM RESPONSE FACTOR HOMOLOG"/>
    <property type="match status" value="1"/>
</dbReference>
<evidence type="ECO:0000256" key="3">
    <source>
        <dbReference type="ARBA" id="ARBA00023125"/>
    </source>
</evidence>
<gene>
    <name evidence="8" type="ORF">Salat_1031800</name>
</gene>
<evidence type="ECO:0000256" key="5">
    <source>
        <dbReference type="ARBA" id="ARBA00023242"/>
    </source>
</evidence>
<dbReference type="Pfam" id="PF00319">
    <property type="entry name" value="SRF-TF"/>
    <property type="match status" value="1"/>
</dbReference>
<dbReference type="GO" id="GO:0003677">
    <property type="term" value="F:DNA binding"/>
    <property type="evidence" value="ECO:0007669"/>
    <property type="project" value="UniProtKB-KW"/>
</dbReference>